<dbReference type="Gene3D" id="4.10.240.10">
    <property type="entry name" value="Zn(2)-C6 fungal-type DNA-binding domain"/>
    <property type="match status" value="1"/>
</dbReference>
<organism evidence="9 10">
    <name type="scientific">Aspergillus pseudoustus</name>
    <dbReference type="NCBI Taxonomy" id="1810923"/>
    <lineage>
        <taxon>Eukaryota</taxon>
        <taxon>Fungi</taxon>
        <taxon>Dikarya</taxon>
        <taxon>Ascomycota</taxon>
        <taxon>Pezizomycotina</taxon>
        <taxon>Eurotiomycetes</taxon>
        <taxon>Eurotiomycetidae</taxon>
        <taxon>Eurotiales</taxon>
        <taxon>Aspergillaceae</taxon>
        <taxon>Aspergillus</taxon>
        <taxon>Aspergillus subgen. Nidulantes</taxon>
    </lineage>
</organism>
<keyword evidence="2" id="KW-0479">Metal-binding</keyword>
<dbReference type="Proteomes" id="UP001610446">
    <property type="component" value="Unassembled WGS sequence"/>
</dbReference>
<evidence type="ECO:0000256" key="7">
    <source>
        <dbReference type="SAM" id="MobiDB-lite"/>
    </source>
</evidence>
<dbReference type="PROSITE" id="PS00463">
    <property type="entry name" value="ZN2_CY6_FUNGAL_1"/>
    <property type="match status" value="1"/>
</dbReference>
<dbReference type="SMART" id="SM00906">
    <property type="entry name" value="Fungal_trans"/>
    <property type="match status" value="1"/>
</dbReference>
<dbReference type="SUPFAM" id="SSF57701">
    <property type="entry name" value="Zn2/Cys6 DNA-binding domain"/>
    <property type="match status" value="1"/>
</dbReference>
<protein>
    <submittedName>
        <fullName evidence="9">Fungal-specific transcription factor domain-containing protein</fullName>
    </submittedName>
</protein>
<dbReference type="PANTHER" id="PTHR47540:SF3">
    <property type="entry name" value="ZN(II)2CYS6 TRANSCRIPTION FACTOR (EUROFUNG)"/>
    <property type="match status" value="1"/>
</dbReference>
<evidence type="ECO:0000256" key="2">
    <source>
        <dbReference type="ARBA" id="ARBA00022723"/>
    </source>
</evidence>
<evidence type="ECO:0000256" key="6">
    <source>
        <dbReference type="ARBA" id="ARBA00023242"/>
    </source>
</evidence>
<feature type="compositionally biased region" description="Low complexity" evidence="7">
    <location>
        <begin position="415"/>
        <end position="426"/>
    </location>
</feature>
<dbReference type="InterPro" id="IPR001138">
    <property type="entry name" value="Zn2Cys6_DnaBD"/>
</dbReference>
<evidence type="ECO:0000313" key="10">
    <source>
        <dbReference type="Proteomes" id="UP001610446"/>
    </source>
</evidence>
<dbReference type="SMART" id="SM00066">
    <property type="entry name" value="GAL4"/>
    <property type="match status" value="1"/>
</dbReference>
<dbReference type="Pfam" id="PF00172">
    <property type="entry name" value="Zn_clus"/>
    <property type="match status" value="1"/>
</dbReference>
<evidence type="ECO:0000256" key="4">
    <source>
        <dbReference type="ARBA" id="ARBA00023125"/>
    </source>
</evidence>
<name>A0ABR4JNZ9_9EURO</name>
<comment type="caution">
    <text evidence="9">The sequence shown here is derived from an EMBL/GenBank/DDBJ whole genome shotgun (WGS) entry which is preliminary data.</text>
</comment>
<feature type="region of interest" description="Disordered" evidence="7">
    <location>
        <begin position="409"/>
        <end position="431"/>
    </location>
</feature>
<dbReference type="CDD" id="cd00067">
    <property type="entry name" value="GAL4"/>
    <property type="match status" value="1"/>
</dbReference>
<dbReference type="InterPro" id="IPR036864">
    <property type="entry name" value="Zn2-C6_fun-type_DNA-bd_sf"/>
</dbReference>
<gene>
    <name evidence="9" type="ORF">BJY01DRAFT_249408</name>
</gene>
<reference evidence="9 10" key="1">
    <citation type="submission" date="2024-07" db="EMBL/GenBank/DDBJ databases">
        <title>Section-level genome sequencing and comparative genomics of Aspergillus sections Usti and Cavernicolus.</title>
        <authorList>
            <consortium name="Lawrence Berkeley National Laboratory"/>
            <person name="Nybo J.L."/>
            <person name="Vesth T.C."/>
            <person name="Theobald S."/>
            <person name="Frisvad J.C."/>
            <person name="Larsen T.O."/>
            <person name="Kjaerboelling I."/>
            <person name="Rothschild-Mancinelli K."/>
            <person name="Lyhne E.K."/>
            <person name="Kogle M.E."/>
            <person name="Barry K."/>
            <person name="Clum A."/>
            <person name="Na H."/>
            <person name="Ledsgaard L."/>
            <person name="Lin J."/>
            <person name="Lipzen A."/>
            <person name="Kuo A."/>
            <person name="Riley R."/>
            <person name="Mondo S."/>
            <person name="Labutti K."/>
            <person name="Haridas S."/>
            <person name="Pangalinan J."/>
            <person name="Salamov A.A."/>
            <person name="Simmons B.A."/>
            <person name="Magnuson J.K."/>
            <person name="Chen J."/>
            <person name="Drula E."/>
            <person name="Henrissat B."/>
            <person name="Wiebenga A."/>
            <person name="Lubbers R.J."/>
            <person name="Gomes A.C."/>
            <person name="Makela M.R."/>
            <person name="Stajich J."/>
            <person name="Grigoriev I.V."/>
            <person name="Mortensen U.H."/>
            <person name="De Vries R.P."/>
            <person name="Baker S.E."/>
            <person name="Andersen M.R."/>
        </authorList>
    </citation>
    <scope>NUCLEOTIDE SEQUENCE [LARGE SCALE GENOMIC DNA]</scope>
    <source>
        <strain evidence="9 10">CBS 123904</strain>
    </source>
</reference>
<dbReference type="Pfam" id="PF04082">
    <property type="entry name" value="Fungal_trans"/>
    <property type="match status" value="1"/>
</dbReference>
<evidence type="ECO:0000313" key="9">
    <source>
        <dbReference type="EMBL" id="KAL2841740.1"/>
    </source>
</evidence>
<dbReference type="PROSITE" id="PS50048">
    <property type="entry name" value="ZN2_CY6_FUNGAL_2"/>
    <property type="match status" value="1"/>
</dbReference>
<evidence type="ECO:0000256" key="5">
    <source>
        <dbReference type="ARBA" id="ARBA00023163"/>
    </source>
</evidence>
<evidence type="ECO:0000259" key="8">
    <source>
        <dbReference type="PROSITE" id="PS50048"/>
    </source>
</evidence>
<keyword evidence="3" id="KW-0805">Transcription regulation</keyword>
<keyword evidence="5" id="KW-0804">Transcription</keyword>
<dbReference type="InterPro" id="IPR051711">
    <property type="entry name" value="Stress_Response_Reg"/>
</dbReference>
<keyword evidence="6" id="KW-0539">Nucleus</keyword>
<dbReference type="CDD" id="cd12148">
    <property type="entry name" value="fungal_TF_MHR"/>
    <property type="match status" value="1"/>
</dbReference>
<proteinExistence type="predicted"/>
<dbReference type="PANTHER" id="PTHR47540">
    <property type="entry name" value="THIAMINE REPRESSIBLE GENES REGULATORY PROTEIN THI5"/>
    <property type="match status" value="1"/>
</dbReference>
<comment type="subcellular location">
    <subcellularLocation>
        <location evidence="1">Nucleus</location>
    </subcellularLocation>
</comment>
<accession>A0ABR4JNZ9</accession>
<sequence>MKSRLRVTRACDRCKKRKIRCDGIQPCETCSEGCHPCAYTAPYTRGRQPTRIRKAQEINRPVSSPSVADDGLDDQSPSRPTPVELAITDLDGHFLGPASEAAFLLRVQRSLTPHHHHKLSSHISLAFSLSDEPLSLHDAPLRNAVPQEEKAAQLVQIFFDQAMPIGHFIDRATVESWVADLHDPPIDYYSQSSTQASRNTLLHSMFAVAHQHMACTLGGMIASKSQPHFAAAELYLNQRQLPTNLTIIQTRLCQCIWLLGESRVSHCGELLGVVARQALAIGLHRTGASLRLVSDIDACRRTFWCLYALDVYVSIALGRPRALNDHDIMQEFPGLGDGMAGGQWPSSPPGGSVREAAMVQATLAYFRLSRIIGKVLQDIYTSEPPPITELISPTKHHLERLQDWQDGFCSTIPTQESEPSSQSPSAPASPPPPLRDFLDLLAAHATILVTRPFLLLSLAAATGARRRTSSSSCGGHHIIDEAQAAAVAARVAQCKAAAMRIAEILSDVDQAQQLVRLLWFTPFIALSAITVLYSGSLTTEGSGPSQPDSNNGNNTCFSAATRCQAVLFRIVRDDSLAAKNALLLEELRSQV</sequence>
<feature type="domain" description="Zn(2)-C6 fungal-type" evidence="8">
    <location>
        <begin position="10"/>
        <end position="39"/>
    </location>
</feature>
<dbReference type="EMBL" id="JBFXLU010000106">
    <property type="protein sequence ID" value="KAL2841740.1"/>
    <property type="molecule type" value="Genomic_DNA"/>
</dbReference>
<keyword evidence="4" id="KW-0238">DNA-binding</keyword>
<evidence type="ECO:0000256" key="3">
    <source>
        <dbReference type="ARBA" id="ARBA00023015"/>
    </source>
</evidence>
<keyword evidence="10" id="KW-1185">Reference proteome</keyword>
<dbReference type="InterPro" id="IPR007219">
    <property type="entry name" value="XnlR_reg_dom"/>
</dbReference>
<feature type="region of interest" description="Disordered" evidence="7">
    <location>
        <begin position="55"/>
        <end position="82"/>
    </location>
</feature>
<evidence type="ECO:0000256" key="1">
    <source>
        <dbReference type="ARBA" id="ARBA00004123"/>
    </source>
</evidence>